<dbReference type="EMBL" id="MU794796">
    <property type="protein sequence ID" value="KAJ3779485.1"/>
    <property type="molecule type" value="Genomic_DNA"/>
</dbReference>
<evidence type="ECO:0000313" key="2">
    <source>
        <dbReference type="Proteomes" id="UP001163798"/>
    </source>
</evidence>
<proteinExistence type="predicted"/>
<reference evidence="1" key="1">
    <citation type="submission" date="2022-08" db="EMBL/GenBank/DDBJ databases">
        <authorList>
            <consortium name="DOE Joint Genome Institute"/>
            <person name="Min B."/>
            <person name="Riley R."/>
            <person name="Sierra-Patev S."/>
            <person name="Naranjo-Ortiz M."/>
            <person name="Looney B."/>
            <person name="Konkel Z."/>
            <person name="Slot J.C."/>
            <person name="Sakamoto Y."/>
            <person name="Steenwyk J.L."/>
            <person name="Rokas A."/>
            <person name="Carro J."/>
            <person name="Camarero S."/>
            <person name="Ferreira P."/>
            <person name="Molpeceres G."/>
            <person name="Ruiz-Duenas F.J."/>
            <person name="Serrano A."/>
            <person name="Henrissat B."/>
            <person name="Drula E."/>
            <person name="Hughes K.W."/>
            <person name="Mata J.L."/>
            <person name="Ishikawa N.K."/>
            <person name="Vargas-Isla R."/>
            <person name="Ushijima S."/>
            <person name="Smith C.A."/>
            <person name="Ahrendt S."/>
            <person name="Andreopoulos W."/>
            <person name="He G."/>
            <person name="Labutti K."/>
            <person name="Lipzen A."/>
            <person name="Ng V."/>
            <person name="Sandor L."/>
            <person name="Barry K."/>
            <person name="Martinez A.T."/>
            <person name="Xiao Y."/>
            <person name="Gibbons J.G."/>
            <person name="Terashima K."/>
            <person name="Hibbett D.S."/>
            <person name="Grigoriev I.V."/>
        </authorList>
    </citation>
    <scope>NUCLEOTIDE SEQUENCE</scope>
    <source>
        <strain evidence="1">TFB10291</strain>
    </source>
</reference>
<accession>A0AA38L247</accession>
<comment type="caution">
    <text evidence="1">The sequence shown here is derived from an EMBL/GenBank/DDBJ whole genome shotgun (WGS) entry which is preliminary data.</text>
</comment>
<sequence>MGSIASRITQQPDERCPEDQHLLLPSDFTASEHQKLRLLPLATKETQMLEAALGETISNLQTTVKNLSFAFERKIKDACGQDANTKSITQIRKIESKQNDLMGDYNLFRGAL</sequence>
<keyword evidence="2" id="KW-1185">Reference proteome</keyword>
<organism evidence="1 2">
    <name type="scientific">Lentinula aff. detonsa</name>
    <dbReference type="NCBI Taxonomy" id="2804958"/>
    <lineage>
        <taxon>Eukaryota</taxon>
        <taxon>Fungi</taxon>
        <taxon>Dikarya</taxon>
        <taxon>Basidiomycota</taxon>
        <taxon>Agaricomycotina</taxon>
        <taxon>Agaricomycetes</taxon>
        <taxon>Agaricomycetidae</taxon>
        <taxon>Agaricales</taxon>
        <taxon>Marasmiineae</taxon>
        <taxon>Omphalotaceae</taxon>
        <taxon>Lentinula</taxon>
    </lineage>
</organism>
<dbReference type="AlphaFoldDB" id="A0AA38L247"/>
<dbReference type="Proteomes" id="UP001163798">
    <property type="component" value="Unassembled WGS sequence"/>
</dbReference>
<gene>
    <name evidence="1" type="ORF">GGU10DRAFT_280593</name>
</gene>
<feature type="non-terminal residue" evidence="1">
    <location>
        <position position="112"/>
    </location>
</feature>
<name>A0AA38L247_9AGAR</name>
<evidence type="ECO:0000313" key="1">
    <source>
        <dbReference type="EMBL" id="KAJ3779485.1"/>
    </source>
</evidence>
<protein>
    <submittedName>
        <fullName evidence="1">Uncharacterized protein</fullName>
    </submittedName>
</protein>